<evidence type="ECO:0000313" key="3">
    <source>
        <dbReference type="Proteomes" id="UP000634136"/>
    </source>
</evidence>
<name>A0A834WG47_9FABA</name>
<dbReference type="EMBL" id="JAAIUW010000008">
    <property type="protein sequence ID" value="KAF7821497.1"/>
    <property type="molecule type" value="Genomic_DNA"/>
</dbReference>
<gene>
    <name evidence="2" type="ORF">G2W53_026952</name>
</gene>
<comment type="caution">
    <text evidence="2">The sequence shown here is derived from an EMBL/GenBank/DDBJ whole genome shotgun (WGS) entry which is preliminary data.</text>
</comment>
<protein>
    <submittedName>
        <fullName evidence="2">Uncharacterized protein</fullName>
    </submittedName>
</protein>
<reference evidence="2" key="1">
    <citation type="submission" date="2020-09" db="EMBL/GenBank/DDBJ databases">
        <title>Genome-Enabled Discovery of Anthraquinone Biosynthesis in Senna tora.</title>
        <authorList>
            <person name="Kang S.-H."/>
            <person name="Pandey R.P."/>
            <person name="Lee C.-M."/>
            <person name="Sim J.-S."/>
            <person name="Jeong J.-T."/>
            <person name="Choi B.-S."/>
            <person name="Jung M."/>
            <person name="Ginzburg D."/>
            <person name="Zhao K."/>
            <person name="Won S.Y."/>
            <person name="Oh T.-J."/>
            <person name="Yu Y."/>
            <person name="Kim N.-H."/>
            <person name="Lee O.R."/>
            <person name="Lee T.-H."/>
            <person name="Bashyal P."/>
            <person name="Kim T.-S."/>
            <person name="Lee W.-H."/>
            <person name="Kawkins C."/>
            <person name="Kim C.-K."/>
            <person name="Kim J.S."/>
            <person name="Ahn B.O."/>
            <person name="Rhee S.Y."/>
            <person name="Sohng J.K."/>
        </authorList>
    </citation>
    <scope>NUCLEOTIDE SEQUENCE</scope>
    <source>
        <tissue evidence="2">Leaf</tissue>
    </source>
</reference>
<evidence type="ECO:0000313" key="2">
    <source>
        <dbReference type="EMBL" id="KAF7821497.1"/>
    </source>
</evidence>
<feature type="compositionally biased region" description="Basic and acidic residues" evidence="1">
    <location>
        <begin position="1"/>
        <end position="18"/>
    </location>
</feature>
<sequence length="86" mass="9939">MAIHMVDRRATNSDRLETSWEASLASPTNGDPRRRPSKIWSRARQISLKVLGRFPCVIHAIDRWATDSNRLETSWEASLGHRDHFI</sequence>
<keyword evidence="3" id="KW-1185">Reference proteome</keyword>
<organism evidence="2 3">
    <name type="scientific">Senna tora</name>
    <dbReference type="NCBI Taxonomy" id="362788"/>
    <lineage>
        <taxon>Eukaryota</taxon>
        <taxon>Viridiplantae</taxon>
        <taxon>Streptophyta</taxon>
        <taxon>Embryophyta</taxon>
        <taxon>Tracheophyta</taxon>
        <taxon>Spermatophyta</taxon>
        <taxon>Magnoliopsida</taxon>
        <taxon>eudicotyledons</taxon>
        <taxon>Gunneridae</taxon>
        <taxon>Pentapetalae</taxon>
        <taxon>rosids</taxon>
        <taxon>fabids</taxon>
        <taxon>Fabales</taxon>
        <taxon>Fabaceae</taxon>
        <taxon>Caesalpinioideae</taxon>
        <taxon>Cassia clade</taxon>
        <taxon>Senna</taxon>
    </lineage>
</organism>
<dbReference type="AlphaFoldDB" id="A0A834WG47"/>
<feature type="region of interest" description="Disordered" evidence="1">
    <location>
        <begin position="1"/>
        <end position="38"/>
    </location>
</feature>
<accession>A0A834WG47</accession>
<evidence type="ECO:0000256" key="1">
    <source>
        <dbReference type="SAM" id="MobiDB-lite"/>
    </source>
</evidence>
<proteinExistence type="predicted"/>
<dbReference type="Proteomes" id="UP000634136">
    <property type="component" value="Unassembled WGS sequence"/>
</dbReference>